<name>A0ABM4W8U6_COFAR</name>
<evidence type="ECO:0000313" key="3">
    <source>
        <dbReference type="RefSeq" id="XP_071928221.1"/>
    </source>
</evidence>
<evidence type="ECO:0000256" key="1">
    <source>
        <dbReference type="SAM" id="MobiDB-lite"/>
    </source>
</evidence>
<protein>
    <submittedName>
        <fullName evidence="3">Uncharacterized protein</fullName>
    </submittedName>
</protein>
<evidence type="ECO:0000313" key="2">
    <source>
        <dbReference type="Proteomes" id="UP001652660"/>
    </source>
</evidence>
<gene>
    <name evidence="3" type="primary">LOC140021363</name>
</gene>
<dbReference type="RefSeq" id="XP_071928221.1">
    <property type="nucleotide sequence ID" value="XM_072072120.1"/>
</dbReference>
<feature type="region of interest" description="Disordered" evidence="1">
    <location>
        <begin position="1"/>
        <end position="66"/>
    </location>
</feature>
<proteinExistence type="predicted"/>
<feature type="compositionally biased region" description="Basic and acidic residues" evidence="1">
    <location>
        <begin position="34"/>
        <end position="63"/>
    </location>
</feature>
<dbReference type="Proteomes" id="UP001652660">
    <property type="component" value="Chromosome 11e"/>
</dbReference>
<reference evidence="3" key="1">
    <citation type="submission" date="2025-08" db="UniProtKB">
        <authorList>
            <consortium name="RefSeq"/>
        </authorList>
    </citation>
    <scope>IDENTIFICATION</scope>
    <source>
        <tissue evidence="3">Leaves</tissue>
    </source>
</reference>
<sequence length="313" mass="35301">MAISINRLESQGQGKLPSQPKVNPKNVSAMTLRSGREVEGPKLMTSKDKSEDRIEKELEKEGIGKTNSEVTPEPIIKIRSNSPYFPSKLEKSKKQDKEKEILEEFCKVEINISLLEAIKQVPRHEKIFKDLCVNRRRLKGDERAIVGKNVSAVLQRILPPKCGDPGRPFLITTHTKIDVNNGTLSMEFDGKIEVFDIDSRNELEVALTEYMELSITHEKDADSELQNMVGALQSLATTTRYGLASIFMPEPYQKLLSSIVQAPVLELKPLPDHLKYAYFSDNETFSVIISTKLSPTQEDKLIRVLKDHKQAIG</sequence>
<dbReference type="GeneID" id="140021363"/>
<accession>A0ABM4W8U6</accession>
<organism evidence="2 3">
    <name type="scientific">Coffea arabica</name>
    <name type="common">Arabian coffee</name>
    <dbReference type="NCBI Taxonomy" id="13443"/>
    <lineage>
        <taxon>Eukaryota</taxon>
        <taxon>Viridiplantae</taxon>
        <taxon>Streptophyta</taxon>
        <taxon>Embryophyta</taxon>
        <taxon>Tracheophyta</taxon>
        <taxon>Spermatophyta</taxon>
        <taxon>Magnoliopsida</taxon>
        <taxon>eudicotyledons</taxon>
        <taxon>Gunneridae</taxon>
        <taxon>Pentapetalae</taxon>
        <taxon>asterids</taxon>
        <taxon>lamiids</taxon>
        <taxon>Gentianales</taxon>
        <taxon>Rubiaceae</taxon>
        <taxon>Ixoroideae</taxon>
        <taxon>Gardenieae complex</taxon>
        <taxon>Bertiereae - Coffeeae clade</taxon>
        <taxon>Coffeeae</taxon>
        <taxon>Coffea</taxon>
    </lineage>
</organism>
<keyword evidence="2" id="KW-1185">Reference proteome</keyword>